<dbReference type="Proteomes" id="UP000326757">
    <property type="component" value="Unassembled WGS sequence"/>
</dbReference>
<name>A0A5N6K1J6_MONLA</name>
<keyword evidence="2" id="KW-1185">Reference proteome</keyword>
<organism evidence="1 2">
    <name type="scientific">Monilinia laxa</name>
    <name type="common">Brown rot fungus</name>
    <name type="synonym">Sclerotinia laxa</name>
    <dbReference type="NCBI Taxonomy" id="61186"/>
    <lineage>
        <taxon>Eukaryota</taxon>
        <taxon>Fungi</taxon>
        <taxon>Dikarya</taxon>
        <taxon>Ascomycota</taxon>
        <taxon>Pezizomycotina</taxon>
        <taxon>Leotiomycetes</taxon>
        <taxon>Helotiales</taxon>
        <taxon>Sclerotiniaceae</taxon>
        <taxon>Monilinia</taxon>
    </lineage>
</organism>
<evidence type="ECO:0000313" key="1">
    <source>
        <dbReference type="EMBL" id="KAB8295995.1"/>
    </source>
</evidence>
<proteinExistence type="predicted"/>
<sequence>MVYGMGFLVFKEIWEIPSVFLLVVESSKVIMIKHTRLLFYEKSNERRKGFHGDGFGLVVAKEGRDLCMYAEEVVNE</sequence>
<protein>
    <submittedName>
        <fullName evidence="1">Uncharacterized protein</fullName>
    </submittedName>
</protein>
<comment type="caution">
    <text evidence="1">The sequence shown here is derived from an EMBL/GenBank/DDBJ whole genome shotgun (WGS) entry which is preliminary data.</text>
</comment>
<accession>A0A5N6K1J6</accession>
<evidence type="ECO:0000313" key="2">
    <source>
        <dbReference type="Proteomes" id="UP000326757"/>
    </source>
</evidence>
<dbReference type="AlphaFoldDB" id="A0A5N6K1J6"/>
<reference evidence="1 2" key="1">
    <citation type="submission" date="2019-06" db="EMBL/GenBank/DDBJ databases">
        <title>Genome Sequence of the Brown Rot Fungal Pathogen Monilinia laxa.</title>
        <authorList>
            <person name="De Miccolis Angelini R.M."/>
            <person name="Landi L."/>
            <person name="Abate D."/>
            <person name="Pollastro S."/>
            <person name="Romanazzi G."/>
            <person name="Faretra F."/>
        </authorList>
    </citation>
    <scope>NUCLEOTIDE SEQUENCE [LARGE SCALE GENOMIC DNA]</scope>
    <source>
        <strain evidence="1 2">Mlax316</strain>
    </source>
</reference>
<dbReference type="EMBL" id="VIGI01000009">
    <property type="protein sequence ID" value="KAB8295995.1"/>
    <property type="molecule type" value="Genomic_DNA"/>
</dbReference>
<gene>
    <name evidence="1" type="ORF">EYC80_008811</name>
</gene>